<keyword evidence="1" id="KW-0472">Membrane</keyword>
<accession>A0ABU5S819</accession>
<proteinExistence type="predicted"/>
<evidence type="ECO:0000256" key="1">
    <source>
        <dbReference type="SAM" id="Phobius"/>
    </source>
</evidence>
<evidence type="ECO:0000313" key="2">
    <source>
        <dbReference type="EMBL" id="MEA5404501.1"/>
    </source>
</evidence>
<name>A0ABU5S819_9BACT</name>
<reference evidence="2 3" key="1">
    <citation type="submission" date="2023-12" db="EMBL/GenBank/DDBJ databases">
        <title>Novel species of the genus Arcicella isolated from rivers.</title>
        <authorList>
            <person name="Lu H."/>
        </authorList>
    </citation>
    <scope>NUCLEOTIDE SEQUENCE [LARGE SCALE GENOMIC DNA]</scope>
    <source>
        <strain evidence="2 3">DC2W</strain>
    </source>
</reference>
<feature type="transmembrane region" description="Helical" evidence="1">
    <location>
        <begin position="83"/>
        <end position="101"/>
    </location>
</feature>
<dbReference type="EMBL" id="JAYGIL010000021">
    <property type="protein sequence ID" value="MEA5404501.1"/>
    <property type="molecule type" value="Genomic_DNA"/>
</dbReference>
<keyword evidence="1" id="KW-1133">Transmembrane helix</keyword>
<sequence>MPANSTGTTGNYLADIGLGLLNNIGMVWSSGNQASAAQANAQAQLAAAQAQQNANLTDLEKAKIQAQADEAQRLADQKSQQTLLIAGFGGLTFIGILLYLFKKK</sequence>
<protein>
    <submittedName>
        <fullName evidence="2">Uncharacterized protein</fullName>
    </submittedName>
</protein>
<keyword evidence="1" id="KW-0812">Transmembrane</keyword>
<evidence type="ECO:0000313" key="3">
    <source>
        <dbReference type="Proteomes" id="UP001303899"/>
    </source>
</evidence>
<organism evidence="2 3">
    <name type="scientific">Arcicella gelida</name>
    <dbReference type="NCBI Taxonomy" id="2984195"/>
    <lineage>
        <taxon>Bacteria</taxon>
        <taxon>Pseudomonadati</taxon>
        <taxon>Bacteroidota</taxon>
        <taxon>Cytophagia</taxon>
        <taxon>Cytophagales</taxon>
        <taxon>Flectobacillaceae</taxon>
        <taxon>Arcicella</taxon>
    </lineage>
</organism>
<comment type="caution">
    <text evidence="2">The sequence shown here is derived from an EMBL/GenBank/DDBJ whole genome shotgun (WGS) entry which is preliminary data.</text>
</comment>
<keyword evidence="3" id="KW-1185">Reference proteome</keyword>
<dbReference type="Proteomes" id="UP001303899">
    <property type="component" value="Unassembled WGS sequence"/>
</dbReference>
<gene>
    <name evidence="2" type="ORF">VB776_16330</name>
</gene>
<dbReference type="RefSeq" id="WP_323697895.1">
    <property type="nucleotide sequence ID" value="NZ_JAYGIL010000021.1"/>
</dbReference>